<evidence type="ECO:0000256" key="1">
    <source>
        <dbReference type="ARBA" id="ARBA00010126"/>
    </source>
</evidence>
<feature type="compositionally biased region" description="Low complexity" evidence="3">
    <location>
        <begin position="112"/>
        <end position="126"/>
    </location>
</feature>
<protein>
    <recommendedName>
        <fullName evidence="4">Nuclear speckle splicing regulatory protein 1 N-terminal domain-containing protein</fullName>
    </recommendedName>
</protein>
<reference evidence="5 6" key="1">
    <citation type="submission" date="2024-01" db="EMBL/GenBank/DDBJ databases">
        <authorList>
            <person name="Allen C."/>
            <person name="Tagirdzhanova G."/>
        </authorList>
    </citation>
    <scope>NUCLEOTIDE SEQUENCE [LARGE SCALE GENOMIC DNA]</scope>
</reference>
<feature type="domain" description="Nuclear speckle splicing regulatory protein 1 N-terminal" evidence="4">
    <location>
        <begin position="139"/>
        <end position="258"/>
    </location>
</feature>
<organism evidence="5 6">
    <name type="scientific">Sporothrix bragantina</name>
    <dbReference type="NCBI Taxonomy" id="671064"/>
    <lineage>
        <taxon>Eukaryota</taxon>
        <taxon>Fungi</taxon>
        <taxon>Dikarya</taxon>
        <taxon>Ascomycota</taxon>
        <taxon>Pezizomycotina</taxon>
        <taxon>Sordariomycetes</taxon>
        <taxon>Sordariomycetidae</taxon>
        <taxon>Ophiostomatales</taxon>
        <taxon>Ophiostomataceae</taxon>
        <taxon>Sporothrix</taxon>
    </lineage>
</organism>
<evidence type="ECO:0000313" key="6">
    <source>
        <dbReference type="Proteomes" id="UP001642406"/>
    </source>
</evidence>
<comment type="similarity">
    <text evidence="1">Belongs to the NSRP1 family.</text>
</comment>
<feature type="compositionally biased region" description="Basic and acidic residues" evidence="3">
    <location>
        <begin position="192"/>
        <end position="226"/>
    </location>
</feature>
<dbReference type="Proteomes" id="UP001642406">
    <property type="component" value="Unassembled WGS sequence"/>
</dbReference>
<accession>A0ABP0CB04</accession>
<dbReference type="InterPro" id="IPR053246">
    <property type="entry name" value="NS_splicing_regulatory_protein"/>
</dbReference>
<evidence type="ECO:0000259" key="4">
    <source>
        <dbReference type="Pfam" id="PF09745"/>
    </source>
</evidence>
<gene>
    <name evidence="5" type="ORF">SBRCBS47491_007168</name>
</gene>
<feature type="compositionally biased region" description="Basic and acidic residues" evidence="3">
    <location>
        <begin position="292"/>
        <end position="303"/>
    </location>
</feature>
<keyword evidence="2" id="KW-0175">Coiled coil</keyword>
<name>A0ABP0CB04_9PEZI</name>
<dbReference type="PANTHER" id="PTHR47845:SF1">
    <property type="entry name" value="NUCLEAR SPECKLE SPLICING REGULATORY PROTEIN 1 HOMOLOG"/>
    <property type="match status" value="1"/>
</dbReference>
<dbReference type="InterPro" id="IPR018612">
    <property type="entry name" value="NSRP1_N"/>
</dbReference>
<dbReference type="PANTHER" id="PTHR47845">
    <property type="entry name" value="NUCLEAR SPECKLE SPLICING REGULATORY PROTEIN 1 HOMOLOG"/>
    <property type="match status" value="1"/>
</dbReference>
<feature type="region of interest" description="Disordered" evidence="3">
    <location>
        <begin position="1"/>
        <end position="133"/>
    </location>
</feature>
<proteinExistence type="inferred from homology"/>
<evidence type="ECO:0000256" key="3">
    <source>
        <dbReference type="SAM" id="MobiDB-lite"/>
    </source>
</evidence>
<feature type="compositionally biased region" description="Basic and acidic residues" evidence="3">
    <location>
        <begin position="234"/>
        <end position="255"/>
    </location>
</feature>
<dbReference type="EMBL" id="CAWUHC010000078">
    <property type="protein sequence ID" value="CAK7229209.1"/>
    <property type="molecule type" value="Genomic_DNA"/>
</dbReference>
<feature type="region of interest" description="Disordered" evidence="3">
    <location>
        <begin position="167"/>
        <end position="399"/>
    </location>
</feature>
<feature type="compositionally biased region" description="Basic and acidic residues" evidence="3">
    <location>
        <begin position="349"/>
        <end position="373"/>
    </location>
</feature>
<evidence type="ECO:0000313" key="5">
    <source>
        <dbReference type="EMBL" id="CAK7229209.1"/>
    </source>
</evidence>
<keyword evidence="6" id="KW-1185">Reference proteome</keyword>
<feature type="compositionally biased region" description="Acidic residues" evidence="3">
    <location>
        <begin position="35"/>
        <end position="44"/>
    </location>
</feature>
<evidence type="ECO:0000256" key="2">
    <source>
        <dbReference type="ARBA" id="ARBA00023054"/>
    </source>
</evidence>
<dbReference type="Pfam" id="PF09745">
    <property type="entry name" value="NSRP1_N"/>
    <property type="match status" value="1"/>
</dbReference>
<comment type="caution">
    <text evidence="5">The sequence shown here is derived from an EMBL/GenBank/DDBJ whole genome shotgun (WGS) entry which is preliminary data.</text>
</comment>
<sequence length="461" mass="51112">MSQPMKISYGLNLAKKSASSKPGVTAKRPAFFGGGDDDDSDDDNASGVFGRKKGGAKKEKDDGPVFEAITEFGDEFLSAPAPDTDRRDEKKKSAHRKGNLPPSQPPPGRYKSANAAADGASSTSSSKFGSDLASALTARKHTEAAEALDPSIYDYDASYDAFKAVTARKAKNDDDENEEARRKPQYMTNIRKMAEVRERDRRIAEDKKMQRERDAEGDAFDDKETFVTEAYKQQQEENKRLEEAERKREEAESAKAAETGGMTGFYKQLLERDEQRQAAIQKAVESAAKKKGKDDENKDVKDKDEDDGDATARARKINAGGGNVAVNDEGEVVDKRQLLQGGLNVSARKRTELERQKEREARDRERDRDRSRNGDNGSRGRSQGYFAGNKQGMRDRQSRMLAAQYEQALKRSHDEEDEQIKVVEEAAKSRKTAADISSAKERYLARKRAEAEAKMAGTGGP</sequence>